<dbReference type="InterPro" id="IPR052962">
    <property type="entry name" value="AA_Transporter_AGT"/>
</dbReference>
<feature type="transmembrane region" description="Helical" evidence="5">
    <location>
        <begin position="60"/>
        <end position="84"/>
    </location>
</feature>
<feature type="transmembrane region" description="Helical" evidence="5">
    <location>
        <begin position="26"/>
        <end position="48"/>
    </location>
</feature>
<dbReference type="Proteomes" id="UP000199301">
    <property type="component" value="Unassembled WGS sequence"/>
</dbReference>
<feature type="transmembrane region" description="Helical" evidence="5">
    <location>
        <begin position="211"/>
        <end position="229"/>
    </location>
</feature>
<feature type="transmembrane region" description="Helical" evidence="5">
    <location>
        <begin position="473"/>
        <end position="491"/>
    </location>
</feature>
<sequence>MGTPTASPTSATVQLDHGVRRDVNKISLLFTGVGAIIGSGWLFGALYASQIAGPAAILSWIIGAIMIMLIGFSYAELSVMFPVVGGIIRFPHYSFGSFASFSSGWISWLAAAAVTPIEVLATMQYAYPYAGWLMTPVEGEYLVSGYGWLIAIALMALYSTINALGVGVFARLNNILVWWKLAVIVLVIIVFFAVSFNPGNLTAFGGFAPEGLGTIFTAIPAAGVAFSFLGFRNGVEFAGETNNPQRNVPFALIGSVLITAVIYVLLQIAFVTGLPREVLGQGWHQLTFAESAGPLAGLSLLLGVVWLAWLLRVDAIISPADTGLIYAGVTTRLSYANARNDNAPQVLTRLNRRGVPWVSVLLMFVVGCFFFLPFPAWSKFIGFITSAFAVSFAPGCLVIGALRRQLPDQQRPFRLPGGDTIPLLAFFSSSLLVFWSGWSINEKMLIGLLVGYVVFAAYNLFGKHAKPPIDFKSGSWFPVWLLGILVLSYFGEVTPNEPADPALVLPGGDGPVNVGIGALIIAGWSVLIYYYSMAVRLSSRRAAAYIEKTPTDAPNTAG</sequence>
<proteinExistence type="predicted"/>
<feature type="transmembrane region" description="Helical" evidence="5">
    <location>
        <begin position="146"/>
        <end position="170"/>
    </location>
</feature>
<evidence type="ECO:0000313" key="6">
    <source>
        <dbReference type="EMBL" id="SDR09399.1"/>
    </source>
</evidence>
<gene>
    <name evidence="6" type="ORF">SAMN04489718_3485</name>
</gene>
<protein>
    <submittedName>
        <fullName evidence="6">Amino acid transporter</fullName>
    </submittedName>
</protein>
<dbReference type="Gene3D" id="1.20.1740.10">
    <property type="entry name" value="Amino acid/polyamine transporter I"/>
    <property type="match status" value="1"/>
</dbReference>
<reference evidence="7" key="1">
    <citation type="submission" date="2016-10" db="EMBL/GenBank/DDBJ databases">
        <authorList>
            <person name="Varghese N."/>
            <person name="Submissions S."/>
        </authorList>
    </citation>
    <scope>NUCLEOTIDE SEQUENCE [LARGE SCALE GENOMIC DNA]</scope>
    <source>
        <strain evidence="7">DSM 45459</strain>
    </source>
</reference>
<keyword evidence="3 5" id="KW-1133">Transmembrane helix</keyword>
<comment type="subcellular location">
    <subcellularLocation>
        <location evidence="1">Membrane</location>
        <topology evidence="1">Multi-pass membrane protein</topology>
    </subcellularLocation>
</comment>
<accession>A0A1H1G8K8</accession>
<feature type="transmembrane region" description="Helical" evidence="5">
    <location>
        <begin position="250"/>
        <end position="271"/>
    </location>
</feature>
<feature type="transmembrane region" description="Helical" evidence="5">
    <location>
        <begin position="380"/>
        <end position="400"/>
    </location>
</feature>
<feature type="transmembrane region" description="Helical" evidence="5">
    <location>
        <begin position="421"/>
        <end position="438"/>
    </location>
</feature>
<feature type="transmembrane region" description="Helical" evidence="5">
    <location>
        <begin position="291"/>
        <end position="311"/>
    </location>
</feature>
<evidence type="ECO:0000313" key="7">
    <source>
        <dbReference type="Proteomes" id="UP000199301"/>
    </source>
</evidence>
<dbReference type="Pfam" id="PF13520">
    <property type="entry name" value="AA_permease_2"/>
    <property type="match status" value="1"/>
</dbReference>
<organism evidence="6 7">
    <name type="scientific">Actinopolyspora saharensis</name>
    <dbReference type="NCBI Taxonomy" id="995062"/>
    <lineage>
        <taxon>Bacteria</taxon>
        <taxon>Bacillati</taxon>
        <taxon>Actinomycetota</taxon>
        <taxon>Actinomycetes</taxon>
        <taxon>Actinopolysporales</taxon>
        <taxon>Actinopolysporaceae</taxon>
        <taxon>Actinopolyspora</taxon>
    </lineage>
</organism>
<evidence type="ECO:0000256" key="4">
    <source>
        <dbReference type="ARBA" id="ARBA00023136"/>
    </source>
</evidence>
<keyword evidence="4 5" id="KW-0472">Membrane</keyword>
<feature type="transmembrane region" description="Helical" evidence="5">
    <location>
        <begin position="355"/>
        <end position="374"/>
    </location>
</feature>
<feature type="transmembrane region" description="Helical" evidence="5">
    <location>
        <begin position="511"/>
        <end position="531"/>
    </location>
</feature>
<dbReference type="RefSeq" id="WP_092525630.1">
    <property type="nucleotide sequence ID" value="NZ_FNKO01000002.1"/>
</dbReference>
<dbReference type="GO" id="GO:0022857">
    <property type="term" value="F:transmembrane transporter activity"/>
    <property type="evidence" value="ECO:0007669"/>
    <property type="project" value="InterPro"/>
</dbReference>
<name>A0A1H1G8K8_9ACTN</name>
<dbReference type="AlphaFoldDB" id="A0A1H1G8K8"/>
<feature type="transmembrane region" description="Helical" evidence="5">
    <location>
        <begin position="105"/>
        <end position="126"/>
    </location>
</feature>
<evidence type="ECO:0000256" key="3">
    <source>
        <dbReference type="ARBA" id="ARBA00022989"/>
    </source>
</evidence>
<dbReference type="EMBL" id="FNKO01000002">
    <property type="protein sequence ID" value="SDR09399.1"/>
    <property type="molecule type" value="Genomic_DNA"/>
</dbReference>
<keyword evidence="7" id="KW-1185">Reference proteome</keyword>
<evidence type="ECO:0000256" key="2">
    <source>
        <dbReference type="ARBA" id="ARBA00022692"/>
    </source>
</evidence>
<dbReference type="PANTHER" id="PTHR47547:SF1">
    <property type="entry name" value="ASPARTATE-PROTON SYMPORTER"/>
    <property type="match status" value="1"/>
</dbReference>
<evidence type="ECO:0000256" key="5">
    <source>
        <dbReference type="SAM" id="Phobius"/>
    </source>
</evidence>
<dbReference type="GO" id="GO:0016020">
    <property type="term" value="C:membrane"/>
    <property type="evidence" value="ECO:0007669"/>
    <property type="project" value="UniProtKB-SubCell"/>
</dbReference>
<keyword evidence="2 5" id="KW-0812">Transmembrane</keyword>
<feature type="transmembrane region" description="Helical" evidence="5">
    <location>
        <begin position="177"/>
        <end position="196"/>
    </location>
</feature>
<dbReference type="PANTHER" id="PTHR47547">
    <property type="match status" value="1"/>
</dbReference>
<dbReference type="InterPro" id="IPR002293">
    <property type="entry name" value="AA/rel_permease1"/>
</dbReference>
<dbReference type="OrthoDB" id="9762947at2"/>
<evidence type="ECO:0000256" key="1">
    <source>
        <dbReference type="ARBA" id="ARBA00004141"/>
    </source>
</evidence>
<dbReference type="STRING" id="995062.SAMN04489718_3485"/>
<feature type="transmembrane region" description="Helical" evidence="5">
    <location>
        <begin position="444"/>
        <end position="461"/>
    </location>
</feature>